<dbReference type="InterPro" id="IPR016848">
    <property type="entry name" value="RNase_P/MRP_Rpp29-subunit"/>
</dbReference>
<comment type="caution">
    <text evidence="9">The sequence shown here is derived from an EMBL/GenBank/DDBJ whole genome shotgun (WGS) entry which is preliminary data.</text>
</comment>
<dbReference type="Gene3D" id="2.30.30.210">
    <property type="entry name" value="Ribonuclease P/MRP, subunit p29"/>
    <property type="match status" value="1"/>
</dbReference>
<dbReference type="InterPro" id="IPR023534">
    <property type="entry name" value="Rof/RNase_P-like"/>
</dbReference>
<keyword evidence="7" id="KW-0378">Hydrolase</keyword>
<gene>
    <name evidence="9" type="ORF">INT45_001640</name>
</gene>
<dbReference type="GO" id="GO:0005634">
    <property type="term" value="C:nucleus"/>
    <property type="evidence" value="ECO:0007669"/>
    <property type="project" value="UniProtKB-SubCell"/>
</dbReference>
<organism evidence="9 10">
    <name type="scientific">Circinella minor</name>
    <dbReference type="NCBI Taxonomy" id="1195481"/>
    <lineage>
        <taxon>Eukaryota</taxon>
        <taxon>Fungi</taxon>
        <taxon>Fungi incertae sedis</taxon>
        <taxon>Mucoromycota</taxon>
        <taxon>Mucoromycotina</taxon>
        <taxon>Mucoromycetes</taxon>
        <taxon>Mucorales</taxon>
        <taxon>Lichtheimiaceae</taxon>
        <taxon>Circinella</taxon>
    </lineage>
</organism>
<evidence type="ECO:0000313" key="9">
    <source>
        <dbReference type="EMBL" id="KAG2223558.1"/>
    </source>
</evidence>
<dbReference type="EMBL" id="JAEPRB010000058">
    <property type="protein sequence ID" value="KAG2223558.1"/>
    <property type="molecule type" value="Genomic_DNA"/>
</dbReference>
<evidence type="ECO:0000256" key="7">
    <source>
        <dbReference type="ARBA" id="ARBA00022801"/>
    </source>
</evidence>
<dbReference type="SMART" id="SM00538">
    <property type="entry name" value="POP4"/>
    <property type="match status" value="1"/>
</dbReference>
<evidence type="ECO:0000313" key="10">
    <source>
        <dbReference type="Proteomes" id="UP000646827"/>
    </source>
</evidence>
<evidence type="ECO:0000256" key="3">
    <source>
        <dbReference type="ARBA" id="ARBA00022490"/>
    </source>
</evidence>
<dbReference type="GO" id="GO:0001682">
    <property type="term" value="P:tRNA 5'-leader removal"/>
    <property type="evidence" value="ECO:0007669"/>
    <property type="project" value="InterPro"/>
</dbReference>
<name>A0A8H7S8S3_9FUNG</name>
<keyword evidence="8" id="KW-0539">Nucleus</keyword>
<proteinExistence type="inferred from homology"/>
<dbReference type="PIRSF" id="PIRSF027081">
    <property type="entry name" value="RNase_P/MRP_p29_subunit"/>
    <property type="match status" value="1"/>
</dbReference>
<keyword evidence="3" id="KW-0963">Cytoplasm</keyword>
<dbReference type="SUPFAM" id="SSF101744">
    <property type="entry name" value="Rof/RNase P subunit-like"/>
    <property type="match status" value="1"/>
</dbReference>
<comment type="similarity">
    <text evidence="2">Belongs to the eukaryotic/archaeal RNase P protein component 1 family.</text>
</comment>
<accession>A0A8H7S8S3</accession>
<reference evidence="9 10" key="1">
    <citation type="submission" date="2020-12" db="EMBL/GenBank/DDBJ databases">
        <title>Metabolic potential, ecology and presence of endohyphal bacteria is reflected in genomic diversity of Mucoromycotina.</title>
        <authorList>
            <person name="Muszewska A."/>
            <person name="Okrasinska A."/>
            <person name="Steczkiewicz K."/>
            <person name="Drgas O."/>
            <person name="Orlowska M."/>
            <person name="Perlinska-Lenart U."/>
            <person name="Aleksandrzak-Piekarczyk T."/>
            <person name="Szatraj K."/>
            <person name="Zielenkiewicz U."/>
            <person name="Pilsyk S."/>
            <person name="Malc E."/>
            <person name="Mieczkowski P."/>
            <person name="Kruszewska J.S."/>
            <person name="Biernat P."/>
            <person name="Pawlowska J."/>
        </authorList>
    </citation>
    <scope>NUCLEOTIDE SEQUENCE [LARGE SCALE GENOMIC DNA]</scope>
    <source>
        <strain evidence="9 10">CBS 142.35</strain>
    </source>
</reference>
<evidence type="ECO:0000256" key="5">
    <source>
        <dbReference type="ARBA" id="ARBA00022722"/>
    </source>
</evidence>
<dbReference type="Pfam" id="PF01868">
    <property type="entry name" value="RNase_P-MRP_p29"/>
    <property type="match status" value="1"/>
</dbReference>
<keyword evidence="4 8" id="KW-0819">tRNA processing</keyword>
<protein>
    <recommendedName>
        <fullName evidence="8">Ribonuclease P protein subunit</fullName>
    </recommendedName>
</protein>
<dbReference type="OrthoDB" id="124041at2759"/>
<dbReference type="GO" id="GO:0016787">
    <property type="term" value="F:hydrolase activity"/>
    <property type="evidence" value="ECO:0007669"/>
    <property type="project" value="UniProtKB-KW"/>
</dbReference>
<dbReference type="PANTHER" id="PTHR13348:SF0">
    <property type="entry name" value="RIBONUCLEASE P PROTEIN SUBUNIT P29"/>
    <property type="match status" value="1"/>
</dbReference>
<dbReference type="PANTHER" id="PTHR13348">
    <property type="entry name" value="RIBONUCLEASE P SUBUNIT P29"/>
    <property type="match status" value="1"/>
</dbReference>
<evidence type="ECO:0000256" key="6">
    <source>
        <dbReference type="ARBA" id="ARBA00022759"/>
    </source>
</evidence>
<keyword evidence="6" id="KW-0255">Endonuclease</keyword>
<dbReference type="HAMAP" id="MF_00754">
    <property type="entry name" value="RNase_P_1"/>
    <property type="match status" value="1"/>
</dbReference>
<dbReference type="GO" id="GO:0004519">
    <property type="term" value="F:endonuclease activity"/>
    <property type="evidence" value="ECO:0007669"/>
    <property type="project" value="UniProtKB-KW"/>
</dbReference>
<dbReference type="Proteomes" id="UP000646827">
    <property type="component" value="Unassembled WGS sequence"/>
</dbReference>
<comment type="subcellular location">
    <subcellularLocation>
        <location evidence="1">Nucleus</location>
    </subcellularLocation>
</comment>
<sequence>MEQRENLYLPLSGKKKSTDDRTITKRVVQDYLPTSTTTDKVMSELKVVYLDANEPILKHDPTKKRGKRLTASEKRTMHIYDIPKKGIKYEYFEPLNKLWQGYMKELYGQGQQLQFPQKLLKADYHGAIIKVTKSSNPLLVGSAGIVIQETQNLFKIITKENKIKSIPKSKTVFQVKLDICACTFTLYGQQLLTRAAERAAKKFKAKPTIDL</sequence>
<dbReference type="InterPro" id="IPR002730">
    <property type="entry name" value="Rpp29/RNP1"/>
</dbReference>
<dbReference type="GO" id="GO:0030677">
    <property type="term" value="C:ribonuclease P complex"/>
    <property type="evidence" value="ECO:0007669"/>
    <property type="project" value="InterPro"/>
</dbReference>
<dbReference type="GO" id="GO:0000172">
    <property type="term" value="C:ribonuclease MRP complex"/>
    <property type="evidence" value="ECO:0007669"/>
    <property type="project" value="InterPro"/>
</dbReference>
<evidence type="ECO:0000256" key="1">
    <source>
        <dbReference type="ARBA" id="ARBA00004123"/>
    </source>
</evidence>
<dbReference type="GO" id="GO:0033204">
    <property type="term" value="F:ribonuclease P RNA binding"/>
    <property type="evidence" value="ECO:0007669"/>
    <property type="project" value="InterPro"/>
</dbReference>
<dbReference type="InterPro" id="IPR023538">
    <property type="entry name" value="RNP1"/>
</dbReference>
<dbReference type="GO" id="GO:0006364">
    <property type="term" value="P:rRNA processing"/>
    <property type="evidence" value="ECO:0007669"/>
    <property type="project" value="TreeGrafter"/>
</dbReference>
<evidence type="ECO:0000256" key="4">
    <source>
        <dbReference type="ARBA" id="ARBA00022694"/>
    </source>
</evidence>
<dbReference type="AlphaFoldDB" id="A0A8H7S8S3"/>
<dbReference type="InterPro" id="IPR036980">
    <property type="entry name" value="RNase_P/MRP_Rpp29_sf"/>
</dbReference>
<keyword evidence="5" id="KW-0540">Nuclease</keyword>
<evidence type="ECO:0000256" key="8">
    <source>
        <dbReference type="PIRNR" id="PIRNR027081"/>
    </source>
</evidence>
<keyword evidence="10" id="KW-1185">Reference proteome</keyword>
<evidence type="ECO:0000256" key="2">
    <source>
        <dbReference type="ARBA" id="ARBA00006181"/>
    </source>
</evidence>